<evidence type="ECO:0000259" key="4">
    <source>
        <dbReference type="Pfam" id="PF00097"/>
    </source>
</evidence>
<protein>
    <submittedName>
        <fullName evidence="6">E3 ubiquitin-protein ligase ARI6</fullName>
    </submittedName>
</protein>
<reference evidence="5" key="1">
    <citation type="journal article" date="2021" name="Nat. Commun.">
        <title>Genomic analyses provide insights into spinach domestication and the genetic basis of agronomic traits.</title>
        <authorList>
            <person name="Cai X."/>
            <person name="Sun X."/>
            <person name="Xu C."/>
            <person name="Sun H."/>
            <person name="Wang X."/>
            <person name="Ge C."/>
            <person name="Zhang Z."/>
            <person name="Wang Q."/>
            <person name="Fei Z."/>
            <person name="Jiao C."/>
            <person name="Wang Q."/>
        </authorList>
    </citation>
    <scope>NUCLEOTIDE SEQUENCE [LARGE SCALE GENOMIC DNA]</scope>
    <source>
        <strain evidence="5">cv. Varoflay</strain>
    </source>
</reference>
<evidence type="ECO:0000256" key="2">
    <source>
        <dbReference type="ARBA" id="ARBA00022771"/>
    </source>
</evidence>
<dbReference type="SUPFAM" id="SSF57850">
    <property type="entry name" value="RING/U-box"/>
    <property type="match status" value="1"/>
</dbReference>
<accession>A0ABM3QYI6</accession>
<feature type="domain" description="Zinc finger C3HC4 RING-type" evidence="4">
    <location>
        <begin position="45"/>
        <end position="76"/>
    </location>
</feature>
<evidence type="ECO:0000313" key="5">
    <source>
        <dbReference type="Proteomes" id="UP000813463"/>
    </source>
</evidence>
<keyword evidence="2" id="KW-0863">Zinc-finger</keyword>
<dbReference type="InterPro" id="IPR018957">
    <property type="entry name" value="Znf_C3HC4_RING-type"/>
</dbReference>
<evidence type="ECO:0000256" key="1">
    <source>
        <dbReference type="ARBA" id="ARBA00022723"/>
    </source>
</evidence>
<keyword evidence="5" id="KW-1185">Reference proteome</keyword>
<sequence length="85" mass="9716">MISLQEMNGRLNQLRKIGTHSLHLFPRMVDYKVMDAIQPGSRIACSICLVDYPTDSMFFVSCGHQICNFCWKDYIEEAINDGAMP</sequence>
<reference evidence="6" key="2">
    <citation type="submission" date="2025-08" db="UniProtKB">
        <authorList>
            <consortium name="RefSeq"/>
        </authorList>
    </citation>
    <scope>IDENTIFICATION</scope>
    <source>
        <tissue evidence="6">Leaf</tissue>
    </source>
</reference>
<keyword evidence="3" id="KW-0862">Zinc</keyword>
<gene>
    <name evidence="6" type="primary">LOC130463337</name>
</gene>
<name>A0ABM3QYI6_SPIOL</name>
<dbReference type="InterPro" id="IPR013083">
    <property type="entry name" value="Znf_RING/FYVE/PHD"/>
</dbReference>
<organism evidence="5 6">
    <name type="scientific">Spinacia oleracea</name>
    <name type="common">Spinach</name>
    <dbReference type="NCBI Taxonomy" id="3562"/>
    <lineage>
        <taxon>Eukaryota</taxon>
        <taxon>Viridiplantae</taxon>
        <taxon>Streptophyta</taxon>
        <taxon>Embryophyta</taxon>
        <taxon>Tracheophyta</taxon>
        <taxon>Spermatophyta</taxon>
        <taxon>Magnoliopsida</taxon>
        <taxon>eudicotyledons</taxon>
        <taxon>Gunneridae</taxon>
        <taxon>Pentapetalae</taxon>
        <taxon>Caryophyllales</taxon>
        <taxon>Chenopodiaceae</taxon>
        <taxon>Chenopodioideae</taxon>
        <taxon>Anserineae</taxon>
        <taxon>Spinacia</taxon>
    </lineage>
</organism>
<evidence type="ECO:0000313" key="6">
    <source>
        <dbReference type="RefSeq" id="XP_056688425.1"/>
    </source>
</evidence>
<dbReference type="Proteomes" id="UP000813463">
    <property type="component" value="Chromosome 1"/>
</dbReference>
<proteinExistence type="predicted"/>
<dbReference type="Gene3D" id="3.30.40.10">
    <property type="entry name" value="Zinc/RING finger domain, C3HC4 (zinc finger)"/>
    <property type="match status" value="1"/>
</dbReference>
<evidence type="ECO:0000256" key="3">
    <source>
        <dbReference type="ARBA" id="ARBA00022833"/>
    </source>
</evidence>
<dbReference type="GeneID" id="130463337"/>
<dbReference type="Pfam" id="PF00097">
    <property type="entry name" value="zf-C3HC4"/>
    <property type="match status" value="1"/>
</dbReference>
<dbReference type="RefSeq" id="XP_056688425.1">
    <property type="nucleotide sequence ID" value="XM_056832447.1"/>
</dbReference>
<keyword evidence="1" id="KW-0479">Metal-binding</keyword>